<protein>
    <submittedName>
        <fullName evidence="8">RNA polymerase sigma-70 factor (ECF subfamily)</fullName>
    </submittedName>
</protein>
<proteinExistence type="inferred from homology"/>
<comment type="caution">
    <text evidence="8">The sequence shown here is derived from an EMBL/GenBank/DDBJ whole genome shotgun (WGS) entry which is preliminary data.</text>
</comment>
<evidence type="ECO:0000256" key="1">
    <source>
        <dbReference type="ARBA" id="ARBA00010641"/>
    </source>
</evidence>
<evidence type="ECO:0000259" key="7">
    <source>
        <dbReference type="Pfam" id="PF04545"/>
    </source>
</evidence>
<dbReference type="SUPFAM" id="SSF88946">
    <property type="entry name" value="Sigma2 domain of RNA polymerase sigma factors"/>
    <property type="match status" value="1"/>
</dbReference>
<evidence type="ECO:0000313" key="9">
    <source>
        <dbReference type="Proteomes" id="UP000518887"/>
    </source>
</evidence>
<dbReference type="Proteomes" id="UP000518887">
    <property type="component" value="Unassembled WGS sequence"/>
</dbReference>
<dbReference type="Pfam" id="PF04545">
    <property type="entry name" value="Sigma70_r4"/>
    <property type="match status" value="1"/>
</dbReference>
<dbReference type="InterPro" id="IPR039425">
    <property type="entry name" value="RNA_pol_sigma-70-like"/>
</dbReference>
<name>A0A7W8GB37_9SPIR</name>
<dbReference type="InterPro" id="IPR007627">
    <property type="entry name" value="RNA_pol_sigma70_r2"/>
</dbReference>
<keyword evidence="2" id="KW-0805">Transcription regulation</keyword>
<dbReference type="CDD" id="cd06171">
    <property type="entry name" value="Sigma70_r4"/>
    <property type="match status" value="1"/>
</dbReference>
<feature type="domain" description="RNA polymerase sigma-70 region 4" evidence="7">
    <location>
        <begin position="107"/>
        <end position="155"/>
    </location>
</feature>
<dbReference type="GO" id="GO:0006352">
    <property type="term" value="P:DNA-templated transcription initiation"/>
    <property type="evidence" value="ECO:0007669"/>
    <property type="project" value="InterPro"/>
</dbReference>
<dbReference type="Gene3D" id="1.10.10.10">
    <property type="entry name" value="Winged helix-like DNA-binding domain superfamily/Winged helix DNA-binding domain"/>
    <property type="match status" value="1"/>
</dbReference>
<dbReference type="Pfam" id="PF04542">
    <property type="entry name" value="Sigma70_r2"/>
    <property type="match status" value="1"/>
</dbReference>
<dbReference type="SUPFAM" id="SSF88659">
    <property type="entry name" value="Sigma3 and sigma4 domains of RNA polymerase sigma factors"/>
    <property type="match status" value="1"/>
</dbReference>
<dbReference type="RefSeq" id="WP_184661156.1">
    <property type="nucleotide sequence ID" value="NZ_JACHFQ010000008.1"/>
</dbReference>
<keyword evidence="4" id="KW-0238">DNA-binding</keyword>
<keyword evidence="5" id="KW-0804">Transcription</keyword>
<dbReference type="InterPro" id="IPR014284">
    <property type="entry name" value="RNA_pol_sigma-70_dom"/>
</dbReference>
<evidence type="ECO:0000256" key="5">
    <source>
        <dbReference type="ARBA" id="ARBA00023163"/>
    </source>
</evidence>
<dbReference type="AlphaFoldDB" id="A0A7W8GB37"/>
<organism evidence="8 9">
    <name type="scientific">Treponema ruminis</name>
    <dbReference type="NCBI Taxonomy" id="744515"/>
    <lineage>
        <taxon>Bacteria</taxon>
        <taxon>Pseudomonadati</taxon>
        <taxon>Spirochaetota</taxon>
        <taxon>Spirochaetia</taxon>
        <taxon>Spirochaetales</taxon>
        <taxon>Treponemataceae</taxon>
        <taxon>Treponema</taxon>
    </lineage>
</organism>
<evidence type="ECO:0000256" key="3">
    <source>
        <dbReference type="ARBA" id="ARBA00023082"/>
    </source>
</evidence>
<dbReference type="PANTHER" id="PTHR43133:SF51">
    <property type="entry name" value="RNA POLYMERASE SIGMA FACTOR"/>
    <property type="match status" value="1"/>
</dbReference>
<dbReference type="NCBIfam" id="TIGR02937">
    <property type="entry name" value="sigma70-ECF"/>
    <property type="match status" value="1"/>
</dbReference>
<dbReference type="GO" id="GO:0003677">
    <property type="term" value="F:DNA binding"/>
    <property type="evidence" value="ECO:0007669"/>
    <property type="project" value="UniProtKB-KW"/>
</dbReference>
<dbReference type="EMBL" id="JACHFQ010000008">
    <property type="protein sequence ID" value="MBB5227182.1"/>
    <property type="molecule type" value="Genomic_DNA"/>
</dbReference>
<dbReference type="InterPro" id="IPR013325">
    <property type="entry name" value="RNA_pol_sigma_r2"/>
</dbReference>
<dbReference type="InterPro" id="IPR013324">
    <property type="entry name" value="RNA_pol_sigma_r3/r4-like"/>
</dbReference>
<gene>
    <name evidence="8" type="ORF">HNP76_002578</name>
</gene>
<evidence type="ECO:0000256" key="4">
    <source>
        <dbReference type="ARBA" id="ARBA00023125"/>
    </source>
</evidence>
<evidence type="ECO:0000313" key="8">
    <source>
        <dbReference type="EMBL" id="MBB5227182.1"/>
    </source>
</evidence>
<dbReference type="GO" id="GO:0016987">
    <property type="term" value="F:sigma factor activity"/>
    <property type="evidence" value="ECO:0007669"/>
    <property type="project" value="UniProtKB-KW"/>
</dbReference>
<accession>A0A7W8GB37</accession>
<evidence type="ECO:0000256" key="2">
    <source>
        <dbReference type="ARBA" id="ARBA00023015"/>
    </source>
</evidence>
<comment type="similarity">
    <text evidence="1">Belongs to the sigma-70 factor family. ECF subfamily.</text>
</comment>
<feature type="domain" description="RNA polymerase sigma-70 region 2" evidence="6">
    <location>
        <begin position="10"/>
        <end position="76"/>
    </location>
</feature>
<keyword evidence="9" id="KW-1185">Reference proteome</keyword>
<sequence>MTPKEKDEIYKEYNRKVFYYFIGKHLDDDDAEDLTANVFVKFYDKADFFDPSKSSPSTLIYRIAHNTLIDFWRVRKQHSELDEEIAYNDETLDNILTQETLTELGQALMRLPDRERALVVLVYYDNKTLKEAAEILKMSYSNSKIVMKNALAGLKEFLLQKT</sequence>
<dbReference type="InterPro" id="IPR036388">
    <property type="entry name" value="WH-like_DNA-bd_sf"/>
</dbReference>
<keyword evidence="3" id="KW-0731">Sigma factor</keyword>
<dbReference type="PANTHER" id="PTHR43133">
    <property type="entry name" value="RNA POLYMERASE ECF-TYPE SIGMA FACTO"/>
    <property type="match status" value="1"/>
</dbReference>
<reference evidence="8 9" key="1">
    <citation type="submission" date="2020-08" db="EMBL/GenBank/DDBJ databases">
        <title>Genomic Encyclopedia of Type Strains, Phase IV (KMG-IV): sequencing the most valuable type-strain genomes for metagenomic binning, comparative biology and taxonomic classification.</title>
        <authorList>
            <person name="Goeker M."/>
        </authorList>
    </citation>
    <scope>NUCLEOTIDE SEQUENCE [LARGE SCALE GENOMIC DNA]</scope>
    <source>
        <strain evidence="8 9">DSM 103462</strain>
    </source>
</reference>
<dbReference type="InterPro" id="IPR007630">
    <property type="entry name" value="RNA_pol_sigma70_r4"/>
</dbReference>
<evidence type="ECO:0000259" key="6">
    <source>
        <dbReference type="Pfam" id="PF04542"/>
    </source>
</evidence>
<dbReference type="Gene3D" id="1.10.1740.10">
    <property type="match status" value="1"/>
</dbReference>